<dbReference type="EMBL" id="GBYB01001014">
    <property type="protein sequence ID" value="JAG70781.1"/>
    <property type="molecule type" value="Transcribed_RNA"/>
</dbReference>
<evidence type="ECO:0000313" key="2">
    <source>
        <dbReference type="EMBL" id="JAG70781.1"/>
    </source>
</evidence>
<evidence type="ECO:0000313" key="4">
    <source>
        <dbReference type="RefSeq" id="XP_011308391.1"/>
    </source>
</evidence>
<name>A0A0C9QCI4_9HYME</name>
<accession>A0A9R1TG03</accession>
<dbReference type="Gene3D" id="1.20.5.1180">
    <property type="entry name" value="Geminin coiled-coil domain"/>
    <property type="match status" value="1"/>
</dbReference>
<evidence type="ECO:0000313" key="3">
    <source>
        <dbReference type="Proteomes" id="UP000694866"/>
    </source>
</evidence>
<reference evidence="4" key="2">
    <citation type="submission" date="2025-04" db="UniProtKB">
        <authorList>
            <consortium name="RefSeq"/>
        </authorList>
    </citation>
    <scope>IDENTIFICATION</scope>
    <source>
        <strain evidence="4">USDA-PBARC FA_bdor</strain>
        <tissue evidence="4">Whole organism</tissue>
    </source>
</reference>
<feature type="coiled-coil region" evidence="1">
    <location>
        <begin position="29"/>
        <end position="123"/>
    </location>
</feature>
<sequence length="126" mass="15103">MVFNILQFHSEVAELEYWKNLAHERGEALEELKEENKDLLSSVSAVERRYNDAKESLSEVLRTSDTLKENLNRMEGRLENLQTRMDQIEIKKNTEYRDIHKKINKLQKDVIMLERSVKSREKKPWK</sequence>
<evidence type="ECO:0000256" key="1">
    <source>
        <dbReference type="SAM" id="Coils"/>
    </source>
</evidence>
<protein>
    <submittedName>
        <fullName evidence="2">CTTNBP2_1 protein</fullName>
    </submittedName>
</protein>
<dbReference type="RefSeq" id="XP_011308391.1">
    <property type="nucleotide sequence ID" value="XM_011310089.1"/>
</dbReference>
<dbReference type="AlphaFoldDB" id="A0A0C9QCI4"/>
<gene>
    <name evidence="2" type="primary">CTTNBP2_1</name>
    <name evidence="4" type="synonym">LOC105269665</name>
    <name evidence="2" type="ORF">g.6590</name>
</gene>
<keyword evidence="3" id="KW-1185">Reference proteome</keyword>
<dbReference type="SUPFAM" id="SSF111469">
    <property type="entry name" value="Geminin coiled-coil domain"/>
    <property type="match status" value="1"/>
</dbReference>
<proteinExistence type="predicted"/>
<organism evidence="2">
    <name type="scientific">Fopius arisanus</name>
    <dbReference type="NCBI Taxonomy" id="64838"/>
    <lineage>
        <taxon>Eukaryota</taxon>
        <taxon>Metazoa</taxon>
        <taxon>Ecdysozoa</taxon>
        <taxon>Arthropoda</taxon>
        <taxon>Hexapoda</taxon>
        <taxon>Insecta</taxon>
        <taxon>Pterygota</taxon>
        <taxon>Neoptera</taxon>
        <taxon>Endopterygota</taxon>
        <taxon>Hymenoptera</taxon>
        <taxon>Apocrita</taxon>
        <taxon>Ichneumonoidea</taxon>
        <taxon>Braconidae</taxon>
        <taxon>Opiinae</taxon>
        <taxon>Fopius</taxon>
    </lineage>
</organism>
<dbReference type="Proteomes" id="UP000694866">
    <property type="component" value="Unplaced"/>
</dbReference>
<accession>A0A0C9QCI4</accession>
<dbReference type="GeneID" id="105269665"/>
<dbReference type="KEGG" id="fas:105269665"/>
<keyword evidence="1" id="KW-0175">Coiled coil</keyword>
<reference evidence="2" key="1">
    <citation type="submission" date="2015-01" db="EMBL/GenBank/DDBJ databases">
        <title>Transcriptome Assembly of Fopius arisanus.</title>
        <authorList>
            <person name="Geib S."/>
        </authorList>
    </citation>
    <scope>NUCLEOTIDE SEQUENCE</scope>
</reference>